<reference evidence="5 6" key="1">
    <citation type="submission" date="2020-03" db="EMBL/GenBank/DDBJ databases">
        <title>Draft genome of Streptomyces sp. ventii, isolated from the Axial Seamount in the Pacific Ocean, and resequencing of the two type strains Streptomyces lonarensis strain NCL 716 and Streptomyces bohaiensis strain 11A07.</title>
        <authorList>
            <person name="Loughran R.M."/>
            <person name="Pfannmuller K.M."/>
            <person name="Wasson B.J."/>
            <person name="Deadmond M.C."/>
            <person name="Paddock B.E."/>
            <person name="Koyack M.J."/>
            <person name="Gallegos D.A."/>
            <person name="Mitchell E.A."/>
            <person name="Ushijima B."/>
            <person name="Saw J.H."/>
            <person name="Mcphail K.L."/>
            <person name="Videau P."/>
        </authorList>
    </citation>
    <scope>NUCLEOTIDE SEQUENCE [LARGE SCALE GENOMIC DNA]</scope>
    <source>
        <strain evidence="5 6">NCL716</strain>
    </source>
</reference>
<dbReference type="GO" id="GO:0070566">
    <property type="term" value="F:adenylyltransferase activity"/>
    <property type="evidence" value="ECO:0007669"/>
    <property type="project" value="InterPro"/>
</dbReference>
<evidence type="ECO:0000256" key="3">
    <source>
        <dbReference type="ARBA" id="ARBA00047831"/>
    </source>
</evidence>
<evidence type="ECO:0000256" key="2">
    <source>
        <dbReference type="ARBA" id="ARBA00023251"/>
    </source>
</evidence>
<dbReference type="Proteomes" id="UP000578686">
    <property type="component" value="Unassembled WGS sequence"/>
</dbReference>
<dbReference type="CDD" id="cd05403">
    <property type="entry name" value="NT_KNTase_like"/>
    <property type="match status" value="1"/>
</dbReference>
<dbReference type="Pfam" id="PF13427">
    <property type="entry name" value="AadA_C"/>
    <property type="match status" value="1"/>
</dbReference>
<protein>
    <submittedName>
        <fullName evidence="5">DUF4111 domain-containing protein</fullName>
    </submittedName>
</protein>
<dbReference type="Gene3D" id="3.30.460.10">
    <property type="entry name" value="Beta Polymerase, domain 2"/>
    <property type="match status" value="1"/>
</dbReference>
<evidence type="ECO:0000313" key="6">
    <source>
        <dbReference type="Proteomes" id="UP000578686"/>
    </source>
</evidence>
<proteinExistence type="predicted"/>
<evidence type="ECO:0000313" key="5">
    <source>
        <dbReference type="EMBL" id="NJQ08640.1"/>
    </source>
</evidence>
<comment type="catalytic activity">
    <reaction evidence="3">
        <text>spectinomycin + ATP = 9-O-adenylylspectinomycin + diphosphate</text>
        <dbReference type="Rhea" id="RHEA:63228"/>
        <dbReference type="ChEBI" id="CHEBI:30616"/>
        <dbReference type="ChEBI" id="CHEBI:33019"/>
        <dbReference type="ChEBI" id="CHEBI:146260"/>
        <dbReference type="ChEBI" id="CHEBI:146261"/>
    </reaction>
</comment>
<dbReference type="PIRSF" id="PIRSF000819">
    <property type="entry name" value="Streptomycin_3-adenylyltransf"/>
    <property type="match status" value="1"/>
</dbReference>
<gene>
    <name evidence="5" type="ORF">HCN56_24465</name>
</gene>
<dbReference type="NCBIfam" id="NF010309">
    <property type="entry name" value="PRK13746.1"/>
    <property type="match status" value="1"/>
</dbReference>
<dbReference type="GO" id="GO:0046677">
    <property type="term" value="P:response to antibiotic"/>
    <property type="evidence" value="ECO:0007669"/>
    <property type="project" value="UniProtKB-KW"/>
</dbReference>
<dbReference type="InterPro" id="IPR024172">
    <property type="entry name" value="AadA/Aad9"/>
</dbReference>
<keyword evidence="2" id="KW-0046">Antibiotic resistance</keyword>
<comment type="caution">
    <text evidence="5">The sequence shown here is derived from an EMBL/GenBank/DDBJ whole genome shotgun (WGS) entry which is preliminary data.</text>
</comment>
<dbReference type="AlphaFoldDB" id="A0A7X6I1K9"/>
<accession>A0A7X6I1K9</accession>
<evidence type="ECO:0000259" key="4">
    <source>
        <dbReference type="Pfam" id="PF13427"/>
    </source>
</evidence>
<dbReference type="EMBL" id="JAAVJD010000364">
    <property type="protein sequence ID" value="NJQ08640.1"/>
    <property type="molecule type" value="Genomic_DNA"/>
</dbReference>
<evidence type="ECO:0000256" key="1">
    <source>
        <dbReference type="ARBA" id="ARBA00022679"/>
    </source>
</evidence>
<sequence length="267" mass="28576">MDDQISRVRRLVESVLGPALRALYLHGSAVAGGLRPASDLDLLAVTDRSLDGEQRERLVTGLLELSGPGGGPRPVELLVVVRGDVVPWRYPPRADLLFGEWLRPALLRDPRPRPADMPDLAVLLTGARSAGRVLAGPPPDRELPAVPAGDVARATVAAVPELLAEVADDTRNAVLTLARVWTTLATGEIRSKDAAARWALPRLPAARRPVLAHALRLYRESDYAAEWWPAGLRQQAPEYAAHLAARIAAAAGRDAAGGAAELPRPPR</sequence>
<dbReference type="SUPFAM" id="SSF81301">
    <property type="entry name" value="Nucleotidyltransferase"/>
    <property type="match status" value="1"/>
</dbReference>
<dbReference type="InterPro" id="IPR043519">
    <property type="entry name" value="NT_sf"/>
</dbReference>
<keyword evidence="6" id="KW-1185">Reference proteome</keyword>
<dbReference type="InterPro" id="IPR025184">
    <property type="entry name" value="AadA_C"/>
</dbReference>
<name>A0A7X6I1K9_9ACTN</name>
<keyword evidence="1" id="KW-0808">Transferase</keyword>
<organism evidence="5 6">
    <name type="scientific">Streptomyces lonarensis</name>
    <dbReference type="NCBI Taxonomy" id="700599"/>
    <lineage>
        <taxon>Bacteria</taxon>
        <taxon>Bacillati</taxon>
        <taxon>Actinomycetota</taxon>
        <taxon>Actinomycetes</taxon>
        <taxon>Kitasatosporales</taxon>
        <taxon>Streptomycetaceae</taxon>
        <taxon>Streptomyces</taxon>
    </lineage>
</organism>
<feature type="domain" description="Adenylyltransferase AadA C-terminal" evidence="4">
    <location>
        <begin position="143"/>
        <end position="241"/>
    </location>
</feature>